<dbReference type="KEGG" id="ccal:113464357"/>
<dbReference type="Pfam" id="PF16012">
    <property type="entry name" value="DUF4780"/>
    <property type="match status" value="1"/>
</dbReference>
<name>A0AAJ7WAN9_9HYME</name>
<dbReference type="RefSeq" id="XP_026669411.1">
    <property type="nucleotide sequence ID" value="XM_026813610.1"/>
</dbReference>
<protein>
    <submittedName>
        <fullName evidence="3">Uncharacterized protein LOC113464357</fullName>
    </submittedName>
</protein>
<organism evidence="2 3">
    <name type="scientific">Ceratina calcarata</name>
    <dbReference type="NCBI Taxonomy" id="156304"/>
    <lineage>
        <taxon>Eukaryota</taxon>
        <taxon>Metazoa</taxon>
        <taxon>Ecdysozoa</taxon>
        <taxon>Arthropoda</taxon>
        <taxon>Hexapoda</taxon>
        <taxon>Insecta</taxon>
        <taxon>Pterygota</taxon>
        <taxon>Neoptera</taxon>
        <taxon>Endopterygota</taxon>
        <taxon>Hymenoptera</taxon>
        <taxon>Apocrita</taxon>
        <taxon>Aculeata</taxon>
        <taxon>Apoidea</taxon>
        <taxon>Anthophila</taxon>
        <taxon>Apidae</taxon>
        <taxon>Ceratina</taxon>
        <taxon>Zadontomerus</taxon>
    </lineage>
</organism>
<gene>
    <name evidence="3" type="primary">LOC113464357</name>
</gene>
<sequence>MNRPFSREVPEPFCQVAVVPTGFPERVFTLAEAEEFGDALNNCVVNYKEARRKRNLRFVQPSFLSFFKKNGGILLSCEDETTVRWLKVAVKFVKLTGGCTIRIDDKEALDNRFLVEGRGTHSRFDANNIIQNLERFNNELDVSRWKVVREKLTRSGRIITIEMEGRSVGMLRRRRNRLSLDQAGIHKFTILTISPVGRTRPVRQVEVIEITEEDLAAIPSREILDSSDSDGVVVGLNDSTTIEEVSSQSNAGDSFDVDGDAFILSTDLEKFAGLEVEISEEYKQVRRIN</sequence>
<reference evidence="3" key="1">
    <citation type="submission" date="2025-08" db="UniProtKB">
        <authorList>
            <consortium name="RefSeq"/>
        </authorList>
    </citation>
    <scope>IDENTIFICATION</scope>
    <source>
        <tissue evidence="3">Whole body</tissue>
    </source>
</reference>
<evidence type="ECO:0000313" key="2">
    <source>
        <dbReference type="Proteomes" id="UP000694925"/>
    </source>
</evidence>
<proteinExistence type="predicted"/>
<dbReference type="Proteomes" id="UP000694925">
    <property type="component" value="Unplaced"/>
</dbReference>
<evidence type="ECO:0000259" key="1">
    <source>
        <dbReference type="Pfam" id="PF16012"/>
    </source>
</evidence>
<feature type="domain" description="DUF4780" evidence="1">
    <location>
        <begin position="13"/>
        <end position="179"/>
    </location>
</feature>
<dbReference type="GeneID" id="113464357"/>
<keyword evidence="2" id="KW-1185">Reference proteome</keyword>
<accession>A0AAJ7WAN9</accession>
<dbReference type="InterPro" id="IPR031961">
    <property type="entry name" value="DUF4780"/>
</dbReference>
<dbReference type="AlphaFoldDB" id="A0AAJ7WAN9"/>
<evidence type="ECO:0000313" key="3">
    <source>
        <dbReference type="RefSeq" id="XP_026669411.1"/>
    </source>
</evidence>